<name>A0A9W8G1C8_9FUNG</name>
<comment type="caution">
    <text evidence="2">The sequence shown here is derived from an EMBL/GenBank/DDBJ whole genome shotgun (WGS) entry which is preliminary data.</text>
</comment>
<evidence type="ECO:0000256" key="1">
    <source>
        <dbReference type="SAM" id="MobiDB-lite"/>
    </source>
</evidence>
<gene>
    <name evidence="2" type="ORF">GGI25_003910</name>
</gene>
<feature type="region of interest" description="Disordered" evidence="1">
    <location>
        <begin position="201"/>
        <end position="226"/>
    </location>
</feature>
<feature type="region of interest" description="Disordered" evidence="1">
    <location>
        <begin position="350"/>
        <end position="375"/>
    </location>
</feature>
<feature type="compositionally biased region" description="Polar residues" evidence="1">
    <location>
        <begin position="209"/>
        <end position="222"/>
    </location>
</feature>
<dbReference type="OrthoDB" id="5599311at2759"/>
<feature type="compositionally biased region" description="Polar residues" evidence="1">
    <location>
        <begin position="299"/>
        <end position="308"/>
    </location>
</feature>
<feature type="compositionally biased region" description="Basic and acidic residues" evidence="1">
    <location>
        <begin position="351"/>
        <end position="360"/>
    </location>
</feature>
<sequence>MFKTAGSKNKDERSTLSCSSPALSQKLEHMLHRANTVSRNPIKRLFRSSSNVKISDNNTNPGQSFPFAQNLHEQRISPTETVFSSATMDKQNYLLNATLPTIHSPATAASVYHLQTEQQRPTSSHSTRSVFSIFSSAKRRLSIRKSRVFQRQPQAADPTLSISALVGGEVLDSDGVARASAASASLHLPYLGHLPNHLKSPADDLLIEDNSSGQNSEHQQSDCNEDSKSFGYYSVQTLHSQQQTLPTPFYALPALPAACTPPGSSASISVKSPTAFSSKSLGLNALDFGYDEQVVSNLLPSSPGSSEAISLQSSPNSSIGSSIDDDGESSYISQQLHPSIVFKSHPQLMERPSRPAEGSRHRVHSTSSICSNNGQSYVDSQSSMDAVIDLVNISILNEPDNASEIIMPLDSLPTIPSCGSISLVFASDEIANKNPVSSEVPGDQAYDTLDFTKKELAAAEAVDLAASTICLLGSASSVCDKAIEASSAANRSDSNSLLVIVTTSVNADIQSPYAVCDIDELLAELGMAEAQLSGISDEAKSRESIYSQLPHVNLPVGVEPDTFSLQEIDELIEQLESGCQATVDVIGSKVPITGVKGDSFCEMVMSTVHMLGNVGSIAAIVPVSNKPVSPAPMLFDAASLILDLGAIIVPDFIRKPIAHKIESFDAVSPIHRLGAVIEPVLKSKSTVSGLVSIIPLLGRPEDIASVVKHEDLMLQLLDIPDIIANLGGVYVPSLTTSAAVDISVTSMQALFGDASGDLEATTIVSVKEKRIASTGSNCSDSTISSAAWVLAELPNMDVDENISDVGGSRSLNSKYAQHEGAQNIVRLISALNIPPIFVSRPFLGPLRNVLFSHLY</sequence>
<dbReference type="AlphaFoldDB" id="A0A9W8G1C8"/>
<feature type="compositionally biased region" description="Low complexity" evidence="1">
    <location>
        <begin position="309"/>
        <end position="322"/>
    </location>
</feature>
<reference evidence="2" key="1">
    <citation type="submission" date="2022-07" db="EMBL/GenBank/DDBJ databases">
        <title>Phylogenomic reconstructions and comparative analyses of Kickxellomycotina fungi.</title>
        <authorList>
            <person name="Reynolds N.K."/>
            <person name="Stajich J.E."/>
            <person name="Barry K."/>
            <person name="Grigoriev I.V."/>
            <person name="Crous P."/>
            <person name="Smith M.E."/>
        </authorList>
    </citation>
    <scope>NUCLEOTIDE SEQUENCE</scope>
    <source>
        <strain evidence="2">NRRL 3115</strain>
    </source>
</reference>
<evidence type="ECO:0000313" key="3">
    <source>
        <dbReference type="Proteomes" id="UP001151518"/>
    </source>
</evidence>
<proteinExistence type="predicted"/>
<evidence type="ECO:0000313" key="2">
    <source>
        <dbReference type="EMBL" id="KAJ2675712.1"/>
    </source>
</evidence>
<organism evidence="2 3">
    <name type="scientific">Coemansia spiralis</name>
    <dbReference type="NCBI Taxonomy" id="417178"/>
    <lineage>
        <taxon>Eukaryota</taxon>
        <taxon>Fungi</taxon>
        <taxon>Fungi incertae sedis</taxon>
        <taxon>Zoopagomycota</taxon>
        <taxon>Kickxellomycotina</taxon>
        <taxon>Kickxellomycetes</taxon>
        <taxon>Kickxellales</taxon>
        <taxon>Kickxellaceae</taxon>
        <taxon>Coemansia</taxon>
    </lineage>
</organism>
<accession>A0A9W8G1C8</accession>
<feature type="compositionally biased region" description="Polar residues" evidence="1">
    <location>
        <begin position="365"/>
        <end position="375"/>
    </location>
</feature>
<dbReference type="Proteomes" id="UP001151518">
    <property type="component" value="Unassembled WGS sequence"/>
</dbReference>
<protein>
    <submittedName>
        <fullName evidence="2">Uncharacterized protein</fullName>
    </submittedName>
</protein>
<feature type="region of interest" description="Disordered" evidence="1">
    <location>
        <begin position="299"/>
        <end position="328"/>
    </location>
</feature>
<dbReference type="EMBL" id="JANBTW010000046">
    <property type="protein sequence ID" value="KAJ2675712.1"/>
    <property type="molecule type" value="Genomic_DNA"/>
</dbReference>